<evidence type="ECO:0000259" key="2">
    <source>
        <dbReference type="Pfam" id="PF13229"/>
    </source>
</evidence>
<protein>
    <submittedName>
        <fullName evidence="3">Right handed beta helix region</fullName>
    </submittedName>
</protein>
<dbReference type="Proteomes" id="UP000614580">
    <property type="component" value="Unassembled WGS sequence"/>
</dbReference>
<evidence type="ECO:0000313" key="3">
    <source>
        <dbReference type="EMBL" id="CAD7766608.1"/>
    </source>
</evidence>
<evidence type="ECO:0000313" key="4">
    <source>
        <dbReference type="Proteomes" id="UP000614580"/>
    </source>
</evidence>
<keyword evidence="1" id="KW-0472">Membrane</keyword>
<sequence length="480" mass="52380">MTDKNHLLLGKMVAKIGYYSQTDEKMYYTDIDVSNKRVPLKILYAVFILILLSGQIVYAAGHYIRPPGGSYGNEDGTDWNNAYDGIPSTLIRGDTYYLADGSYGKYTFDDPESGSTYITIKKAIGSDHGTNIGWNSAYGDGTAQFNGEGVGAFSSIVRFSSGYYKFDGQTGGGPGSWGTGHGFTLSNSTNVLFIYLGKNSETVEHVEIRHVAIGSPSAPVAGIGTAIYIPPAVQVQSYITISHCYIHDIGDSMTPIYDANNITFEYNYITRNATSPKSHGAGMELNNATDITIRYNLYEDITGSGWIGFYGGVINNVLIYGNIFRTTPSYTPPEAYNGVVYNTSGADDTQSNIKVHNNTFYNLKVAQVLLNSKTQNGHEAYNNIMYNVTGTIGILGYAHDYNMSDEDLGEINNQITSSDPFIDSINGDFNLIRPTEPGIELGSSYDKDMVGRVFSNDGIWDRGALEASPLPPTNLRIIVP</sequence>
<organism evidence="3 4">
    <name type="scientific">Candidatus Argoarchaeum ethanivorans</name>
    <dbReference type="NCBI Taxonomy" id="2608793"/>
    <lineage>
        <taxon>Archaea</taxon>
        <taxon>Methanobacteriati</taxon>
        <taxon>Methanobacteriota</taxon>
        <taxon>Stenosarchaea group</taxon>
        <taxon>Methanomicrobia</taxon>
        <taxon>Methanosarcinales</taxon>
        <taxon>Methanosarcinales incertae sedis</taxon>
        <taxon>GOM Arc I cluster</taxon>
        <taxon>Candidatus Argoarchaeum</taxon>
    </lineage>
</organism>
<accession>A0A811ZZD5</accession>
<dbReference type="InterPro" id="IPR011050">
    <property type="entry name" value="Pectin_lyase_fold/virulence"/>
</dbReference>
<dbReference type="Pfam" id="PF13229">
    <property type="entry name" value="Beta_helix"/>
    <property type="match status" value="1"/>
</dbReference>
<dbReference type="InterPro" id="IPR039448">
    <property type="entry name" value="Beta_helix"/>
</dbReference>
<feature type="domain" description="Right handed beta helix" evidence="2">
    <location>
        <begin position="194"/>
        <end position="360"/>
    </location>
</feature>
<keyword evidence="1" id="KW-0812">Transmembrane</keyword>
<dbReference type="InterPro" id="IPR012334">
    <property type="entry name" value="Pectin_lyas_fold"/>
</dbReference>
<dbReference type="SUPFAM" id="SSF51126">
    <property type="entry name" value="Pectin lyase-like"/>
    <property type="match status" value="1"/>
</dbReference>
<evidence type="ECO:0000256" key="1">
    <source>
        <dbReference type="SAM" id="Phobius"/>
    </source>
</evidence>
<dbReference type="Gene3D" id="2.160.20.10">
    <property type="entry name" value="Single-stranded right-handed beta-helix, Pectin lyase-like"/>
    <property type="match status" value="1"/>
</dbReference>
<dbReference type="AlphaFoldDB" id="A0A811ZZD5"/>
<comment type="caution">
    <text evidence="3">The sequence shown here is derived from an EMBL/GenBank/DDBJ whole genome shotgun (WGS) entry which is preliminary data.</text>
</comment>
<name>A0A811ZZD5_9EURY</name>
<feature type="transmembrane region" description="Helical" evidence="1">
    <location>
        <begin position="42"/>
        <end position="64"/>
    </location>
</feature>
<keyword evidence="1" id="KW-1133">Transmembrane helix</keyword>
<proteinExistence type="predicted"/>
<gene>
    <name evidence="3" type="ORF">DNFNHJIP_00006</name>
</gene>
<reference evidence="3" key="1">
    <citation type="submission" date="2020-12" db="EMBL/GenBank/DDBJ databases">
        <authorList>
            <person name="Hahn C.J."/>
            <person name="Laso-Perez R."/>
            <person name="Vulcano F."/>
            <person name="Vaziourakis K.-M."/>
            <person name="Stokke R."/>
            <person name="Steen I.H."/>
            <person name="Teske A."/>
            <person name="Boetius A."/>
            <person name="Liebeke M."/>
            <person name="Amann R."/>
            <person name="Knittel K."/>
        </authorList>
    </citation>
    <scope>NUCLEOTIDE SEQUENCE</scope>
    <source>
        <strain evidence="3">Gfbio:c6db26ca-90af-429b-aeed-0e3e8aed0b5e:GoM-Arc1_AMV-AAA_792_C10</strain>
    </source>
</reference>
<dbReference type="EMBL" id="CAJHZY010000001">
    <property type="protein sequence ID" value="CAD7766608.1"/>
    <property type="molecule type" value="Genomic_DNA"/>
</dbReference>